<name>A0A917H095_9MICC</name>
<protein>
    <recommendedName>
        <fullName evidence="6">Histidine phosphatase family protein</fullName>
    </recommendedName>
</protein>
<evidence type="ECO:0000313" key="4">
    <source>
        <dbReference type="EMBL" id="GGG63767.1"/>
    </source>
</evidence>
<dbReference type="AlphaFoldDB" id="A0A917H095"/>
<keyword evidence="2" id="KW-0413">Isomerase</keyword>
<dbReference type="SMART" id="SM00855">
    <property type="entry name" value="PGAM"/>
    <property type="match status" value="1"/>
</dbReference>
<reference evidence="4" key="2">
    <citation type="submission" date="2020-09" db="EMBL/GenBank/DDBJ databases">
        <authorList>
            <person name="Sun Q."/>
            <person name="Zhou Y."/>
        </authorList>
    </citation>
    <scope>NUCLEOTIDE SEQUENCE</scope>
    <source>
        <strain evidence="4">CGMCC 1.12187</strain>
    </source>
</reference>
<dbReference type="CDD" id="cd07067">
    <property type="entry name" value="HP_PGM_like"/>
    <property type="match status" value="1"/>
</dbReference>
<evidence type="ECO:0000256" key="3">
    <source>
        <dbReference type="PIRSR" id="PIRSR613078-2"/>
    </source>
</evidence>
<dbReference type="InterPro" id="IPR013078">
    <property type="entry name" value="His_Pase_superF_clade-1"/>
</dbReference>
<accession>A0A917H095</accession>
<dbReference type="PANTHER" id="PTHR48100">
    <property type="entry name" value="BROAD-SPECIFICITY PHOSPHATASE YOR283W-RELATED"/>
    <property type="match status" value="1"/>
</dbReference>
<keyword evidence="1" id="KW-0324">Glycolysis</keyword>
<comment type="caution">
    <text evidence="4">The sequence shown here is derived from an EMBL/GenBank/DDBJ whole genome shotgun (WGS) entry which is preliminary data.</text>
</comment>
<evidence type="ECO:0000313" key="5">
    <source>
        <dbReference type="Proteomes" id="UP000638848"/>
    </source>
</evidence>
<keyword evidence="5" id="KW-1185">Reference proteome</keyword>
<dbReference type="Pfam" id="PF00300">
    <property type="entry name" value="His_Phos_1"/>
    <property type="match status" value="1"/>
</dbReference>
<dbReference type="EMBL" id="BMEQ01000017">
    <property type="protein sequence ID" value="GGG63767.1"/>
    <property type="molecule type" value="Genomic_DNA"/>
</dbReference>
<dbReference type="InterPro" id="IPR050275">
    <property type="entry name" value="PGM_Phosphatase"/>
</dbReference>
<dbReference type="SUPFAM" id="SSF53254">
    <property type="entry name" value="Phosphoglycerate mutase-like"/>
    <property type="match status" value="1"/>
</dbReference>
<reference evidence="4" key="1">
    <citation type="journal article" date="2014" name="Int. J. Syst. Evol. Microbiol.">
        <title>Complete genome sequence of Corynebacterium casei LMG S-19264T (=DSM 44701T), isolated from a smear-ripened cheese.</title>
        <authorList>
            <consortium name="US DOE Joint Genome Institute (JGI-PGF)"/>
            <person name="Walter F."/>
            <person name="Albersmeier A."/>
            <person name="Kalinowski J."/>
            <person name="Ruckert C."/>
        </authorList>
    </citation>
    <scope>NUCLEOTIDE SEQUENCE</scope>
    <source>
        <strain evidence="4">CGMCC 1.12187</strain>
    </source>
</reference>
<feature type="binding site" evidence="3">
    <location>
        <position position="75"/>
    </location>
    <ligand>
        <name>substrate</name>
    </ligand>
</feature>
<dbReference type="Proteomes" id="UP000638848">
    <property type="component" value="Unassembled WGS sequence"/>
</dbReference>
<organism evidence="4 5">
    <name type="scientific">Kocuria dechangensis</name>
    <dbReference type="NCBI Taxonomy" id="1176249"/>
    <lineage>
        <taxon>Bacteria</taxon>
        <taxon>Bacillati</taxon>
        <taxon>Actinomycetota</taxon>
        <taxon>Actinomycetes</taxon>
        <taxon>Micrococcales</taxon>
        <taxon>Micrococcaceae</taxon>
        <taxon>Kocuria</taxon>
    </lineage>
</organism>
<evidence type="ECO:0000256" key="1">
    <source>
        <dbReference type="ARBA" id="ARBA00023152"/>
    </source>
</evidence>
<dbReference type="GO" id="GO:0016791">
    <property type="term" value="F:phosphatase activity"/>
    <property type="evidence" value="ECO:0007669"/>
    <property type="project" value="TreeGrafter"/>
</dbReference>
<dbReference type="PANTHER" id="PTHR48100:SF1">
    <property type="entry name" value="HISTIDINE PHOSPHATASE FAMILY PROTEIN-RELATED"/>
    <property type="match status" value="1"/>
</dbReference>
<dbReference type="PROSITE" id="PS00175">
    <property type="entry name" value="PG_MUTASE"/>
    <property type="match status" value="1"/>
</dbReference>
<proteinExistence type="predicted"/>
<gene>
    <name evidence="4" type="ORF">GCM10011374_29080</name>
</gene>
<evidence type="ECO:0000256" key="2">
    <source>
        <dbReference type="ARBA" id="ARBA00023235"/>
    </source>
</evidence>
<dbReference type="InterPro" id="IPR001345">
    <property type="entry name" value="PG/BPGM_mutase_AS"/>
</dbReference>
<evidence type="ECO:0008006" key="6">
    <source>
        <dbReference type="Google" id="ProtNLM"/>
    </source>
</evidence>
<feature type="binding site" evidence="3">
    <location>
        <begin position="23"/>
        <end position="30"/>
    </location>
    <ligand>
        <name>substrate</name>
    </ligand>
</feature>
<dbReference type="Gene3D" id="3.40.50.1240">
    <property type="entry name" value="Phosphoglycerate mutase-like"/>
    <property type="match status" value="1"/>
</dbReference>
<dbReference type="InterPro" id="IPR029033">
    <property type="entry name" value="His_PPase_superfam"/>
</dbReference>
<dbReference type="GO" id="GO:0005737">
    <property type="term" value="C:cytoplasm"/>
    <property type="evidence" value="ECO:0007669"/>
    <property type="project" value="TreeGrafter"/>
</dbReference>
<sequence length="205" mass="21845">MPSGQDSPTVEDVNSPGRIVLIRHGQTDWNLEERLQGATDVPLNDVGRDQARAVARHLHAEALSWDVVVSSPLDRAVETARIIGGVLGLELAATYAELIERGFGPHEGTSFAGLEPHEREVILADGEAADAVARRGLAALRRIRDEHPGRNVLVVAHGSLIRLTVSELNGEAHPRVANCEVVPVRLDALDGVVPADADAARSTAP</sequence>